<name>A0ABW4Q1T8_9MICO</name>
<gene>
    <name evidence="1" type="ORF">ACFSDA_15310</name>
</gene>
<evidence type="ECO:0000313" key="1">
    <source>
        <dbReference type="EMBL" id="MFD1836432.1"/>
    </source>
</evidence>
<accession>A0ABW4Q1T8</accession>
<reference evidence="2" key="1">
    <citation type="journal article" date="2019" name="Int. J. Syst. Evol. Microbiol.">
        <title>The Global Catalogue of Microorganisms (GCM) 10K type strain sequencing project: providing services to taxonomists for standard genome sequencing and annotation.</title>
        <authorList>
            <consortium name="The Broad Institute Genomics Platform"/>
            <consortium name="The Broad Institute Genome Sequencing Center for Infectious Disease"/>
            <person name="Wu L."/>
            <person name="Ma J."/>
        </authorList>
    </citation>
    <scope>NUCLEOTIDE SEQUENCE [LARGE SCALE GENOMIC DNA]</scope>
    <source>
        <strain evidence="2">JCM 11650</strain>
    </source>
</reference>
<sequence>MAWSKKKMARAWVAVPMKVAGTLHVRLAAPGLVELSLRNGQPGATGTVVLGTLPVGYRPSRPLDVAATSGVLRITQDGTVSLVSVTQATAWQYVAHVYTTDEEVA</sequence>
<proteinExistence type="predicted"/>
<comment type="caution">
    <text evidence="1">The sequence shown here is derived from an EMBL/GenBank/DDBJ whole genome shotgun (WGS) entry which is preliminary data.</text>
</comment>
<organism evidence="1 2">
    <name type="scientific">Brachybacterium rhamnosum</name>
    <dbReference type="NCBI Taxonomy" id="173361"/>
    <lineage>
        <taxon>Bacteria</taxon>
        <taxon>Bacillati</taxon>
        <taxon>Actinomycetota</taxon>
        <taxon>Actinomycetes</taxon>
        <taxon>Micrococcales</taxon>
        <taxon>Dermabacteraceae</taxon>
        <taxon>Brachybacterium</taxon>
    </lineage>
</organism>
<dbReference type="Proteomes" id="UP001597280">
    <property type="component" value="Unassembled WGS sequence"/>
</dbReference>
<evidence type="ECO:0000313" key="2">
    <source>
        <dbReference type="Proteomes" id="UP001597280"/>
    </source>
</evidence>
<keyword evidence="2" id="KW-1185">Reference proteome</keyword>
<dbReference type="EMBL" id="JBHUFL010000003">
    <property type="protein sequence ID" value="MFD1836432.1"/>
    <property type="molecule type" value="Genomic_DNA"/>
</dbReference>
<dbReference type="RefSeq" id="WP_343905903.1">
    <property type="nucleotide sequence ID" value="NZ_BAAAIS010000003.1"/>
</dbReference>
<protein>
    <submittedName>
        <fullName evidence="1">Uncharacterized protein</fullName>
    </submittedName>
</protein>